<keyword evidence="5 9" id="KW-0010">Activator</keyword>
<dbReference type="EMBL" id="CP014244">
    <property type="protein sequence ID" value="AMD20812.1"/>
    <property type="molecule type" value="Genomic_DNA"/>
</dbReference>
<dbReference type="PANTHER" id="PTHR13074:SF9">
    <property type="entry name" value="MEDIATOR OF RNA POLYMERASE II TRANSCRIPTION SUBUNIT 8"/>
    <property type="match status" value="1"/>
</dbReference>
<organism evidence="10 11">
    <name type="scientific">Eremothecium sinecaudum</name>
    <dbReference type="NCBI Taxonomy" id="45286"/>
    <lineage>
        <taxon>Eukaryota</taxon>
        <taxon>Fungi</taxon>
        <taxon>Dikarya</taxon>
        <taxon>Ascomycota</taxon>
        <taxon>Saccharomycotina</taxon>
        <taxon>Saccharomycetes</taxon>
        <taxon>Saccharomycetales</taxon>
        <taxon>Saccharomycetaceae</taxon>
        <taxon>Eremothecium</taxon>
    </lineage>
</organism>
<dbReference type="GeneID" id="28724076"/>
<evidence type="ECO:0000256" key="4">
    <source>
        <dbReference type="ARBA" id="ARBA00023015"/>
    </source>
</evidence>
<dbReference type="GO" id="GO:0003712">
    <property type="term" value="F:transcription coregulator activity"/>
    <property type="evidence" value="ECO:0007669"/>
    <property type="project" value="InterPro"/>
</dbReference>
<evidence type="ECO:0000256" key="5">
    <source>
        <dbReference type="ARBA" id="ARBA00023159"/>
    </source>
</evidence>
<dbReference type="GO" id="GO:0000978">
    <property type="term" value="F:RNA polymerase II cis-regulatory region sequence-specific DNA binding"/>
    <property type="evidence" value="ECO:0007669"/>
    <property type="project" value="TreeGrafter"/>
</dbReference>
<dbReference type="Gene3D" id="1.20.58.1710">
    <property type="match status" value="1"/>
</dbReference>
<evidence type="ECO:0000256" key="8">
    <source>
        <dbReference type="ARBA" id="ARBA00031261"/>
    </source>
</evidence>
<dbReference type="RefSeq" id="XP_017987808.1">
    <property type="nucleotide sequence ID" value="XM_018132319.1"/>
</dbReference>
<gene>
    <name evidence="9" type="primary">MED8</name>
    <name evidence="10" type="ORF">AW171_hschr42729</name>
</gene>
<evidence type="ECO:0000256" key="3">
    <source>
        <dbReference type="ARBA" id="ARBA00020637"/>
    </source>
</evidence>
<evidence type="ECO:0000256" key="7">
    <source>
        <dbReference type="ARBA" id="ARBA00023242"/>
    </source>
</evidence>
<comment type="similarity">
    <text evidence="2 9">Belongs to the Mediator complex subunit 8 family.</text>
</comment>
<evidence type="ECO:0000256" key="9">
    <source>
        <dbReference type="RuleBase" id="RU364144"/>
    </source>
</evidence>
<comment type="subcellular location">
    <subcellularLocation>
        <location evidence="1 9">Nucleus</location>
    </subcellularLocation>
</comment>
<evidence type="ECO:0000256" key="6">
    <source>
        <dbReference type="ARBA" id="ARBA00023163"/>
    </source>
</evidence>
<dbReference type="GO" id="GO:0016592">
    <property type="term" value="C:mediator complex"/>
    <property type="evidence" value="ECO:0007669"/>
    <property type="project" value="InterPro"/>
</dbReference>
<dbReference type="Proteomes" id="UP000243052">
    <property type="component" value="Chromosome iv"/>
</dbReference>
<evidence type="ECO:0000256" key="2">
    <source>
        <dbReference type="ARBA" id="ARBA00005716"/>
    </source>
</evidence>
<dbReference type="GO" id="GO:0006357">
    <property type="term" value="P:regulation of transcription by RNA polymerase II"/>
    <property type="evidence" value="ECO:0007669"/>
    <property type="project" value="InterPro"/>
</dbReference>
<accession>A0A0X8HSQ4</accession>
<keyword evidence="7 9" id="KW-0539">Nucleus</keyword>
<comment type="subunit">
    <text evidence="9">Component of the Mediator complex.</text>
</comment>
<comment type="function">
    <text evidence="9">Component of the Mediator complex, a coactivator involved in the regulated transcription of nearly all RNA polymerase II-dependent genes. Mediator functions as a bridge to convey information from gene-specific regulatory proteins to the basal RNA polymerase II transcription machinery. Mediator is recruited to promoters by direct interactions with regulatory proteins and serves as a scaffold for the assembly of a functional preinitiation complex with RNA polymerase II and the general transcription factors.</text>
</comment>
<keyword evidence="11" id="KW-1185">Reference proteome</keyword>
<dbReference type="GO" id="GO:0070847">
    <property type="term" value="C:core mediator complex"/>
    <property type="evidence" value="ECO:0007669"/>
    <property type="project" value="TreeGrafter"/>
</dbReference>
<keyword evidence="4 9" id="KW-0805">Transcription regulation</keyword>
<evidence type="ECO:0000313" key="10">
    <source>
        <dbReference type="EMBL" id="AMD20812.1"/>
    </source>
</evidence>
<dbReference type="Pfam" id="PF10232">
    <property type="entry name" value="Med8"/>
    <property type="match status" value="1"/>
</dbReference>
<evidence type="ECO:0000256" key="1">
    <source>
        <dbReference type="ARBA" id="ARBA00004123"/>
    </source>
</evidence>
<keyword evidence="6 9" id="KW-0804">Transcription</keyword>
<reference evidence="10 11" key="1">
    <citation type="submission" date="2016-01" db="EMBL/GenBank/DDBJ databases">
        <title>Genome sequence of the yeast Holleya sinecauda.</title>
        <authorList>
            <person name="Dietrich F.S."/>
        </authorList>
    </citation>
    <scope>NUCLEOTIDE SEQUENCE [LARGE SCALE GENOMIC DNA]</scope>
    <source>
        <strain evidence="10 11">ATCC 58844</strain>
    </source>
</reference>
<dbReference type="AlphaFoldDB" id="A0A0X8HSQ4"/>
<protein>
    <recommendedName>
        <fullName evidence="3 9">Mediator of RNA polymerase II transcription subunit 8</fullName>
    </recommendedName>
    <alternativeName>
        <fullName evidence="8 9">Mediator complex subunit 8</fullName>
    </alternativeName>
</protein>
<sequence length="217" mass="24403">MSDSLNSPPAYDFSGVPAPALDAIRMRLSQLTHSLSKIRDDMSKAELPQWYSLQAQLAVTLSQLSSLTATLQHFEDALDSTVPYPLPNFPTTAHEGMLTTLMRKKQIPEVEAWIKDAIDSSGIELSSESQEDVERRIRHDRDETNWALKFVNHERDNYSFQGLYTAEELTSMSGDPTRALYRSSNSKAMPKTPFSVESILTYIYQGPKAREASRTPS</sequence>
<name>A0A0X8HSQ4_9SACH</name>
<proteinExistence type="inferred from homology"/>
<dbReference type="Gene3D" id="6.10.250.2610">
    <property type="match status" value="1"/>
</dbReference>
<dbReference type="PANTHER" id="PTHR13074">
    <property type="entry name" value="MEDIATOR OF RNA POLYMERASE II TRANSCRIPTION SUBUNIT 8"/>
    <property type="match status" value="1"/>
</dbReference>
<dbReference type="InterPro" id="IPR019364">
    <property type="entry name" value="Mediatior_Med8_fun/met"/>
</dbReference>
<evidence type="ECO:0000313" key="11">
    <source>
        <dbReference type="Proteomes" id="UP000243052"/>
    </source>
</evidence>
<dbReference type="OrthoDB" id="5329317at2759"/>